<feature type="domain" description="Peptidase M50" evidence="13">
    <location>
        <begin position="68"/>
        <end position="122"/>
    </location>
</feature>
<evidence type="ECO:0000313" key="14">
    <source>
        <dbReference type="EMBL" id="GAI48212.1"/>
    </source>
</evidence>
<dbReference type="AlphaFoldDB" id="X1NW00"/>
<evidence type="ECO:0000256" key="2">
    <source>
        <dbReference type="ARBA" id="ARBA00004141"/>
    </source>
</evidence>
<evidence type="ECO:0000256" key="1">
    <source>
        <dbReference type="ARBA" id="ARBA00001947"/>
    </source>
</evidence>
<evidence type="ECO:0000256" key="6">
    <source>
        <dbReference type="ARBA" id="ARBA00022723"/>
    </source>
</evidence>
<dbReference type="PANTHER" id="PTHR39188">
    <property type="entry name" value="MEMBRANE-ASSOCIATED ZINC METALLOPROTEASE M50B"/>
    <property type="match status" value="1"/>
</dbReference>
<feature type="transmembrane region" description="Helical" evidence="12">
    <location>
        <begin position="36"/>
        <end position="59"/>
    </location>
</feature>
<proteinExistence type="inferred from homology"/>
<organism evidence="14">
    <name type="scientific">marine sediment metagenome</name>
    <dbReference type="NCBI Taxonomy" id="412755"/>
    <lineage>
        <taxon>unclassified sequences</taxon>
        <taxon>metagenomes</taxon>
        <taxon>ecological metagenomes</taxon>
    </lineage>
</organism>
<keyword evidence="8" id="KW-0862">Zinc</keyword>
<reference evidence="14" key="1">
    <citation type="journal article" date="2014" name="Front. Microbiol.">
        <title>High frequency of phylogenetically diverse reductive dehalogenase-homologous genes in deep subseafloor sedimentary metagenomes.</title>
        <authorList>
            <person name="Kawai M."/>
            <person name="Futagami T."/>
            <person name="Toyoda A."/>
            <person name="Takaki Y."/>
            <person name="Nishi S."/>
            <person name="Hori S."/>
            <person name="Arai W."/>
            <person name="Tsubouchi T."/>
            <person name="Morono Y."/>
            <person name="Uchiyama I."/>
            <person name="Ito T."/>
            <person name="Fujiyama A."/>
            <person name="Inagaki F."/>
            <person name="Takami H."/>
        </authorList>
    </citation>
    <scope>NUCLEOTIDE SEQUENCE</scope>
    <source>
        <strain evidence="14">Expedition CK06-06</strain>
    </source>
</reference>
<evidence type="ECO:0000256" key="5">
    <source>
        <dbReference type="ARBA" id="ARBA00022692"/>
    </source>
</evidence>
<keyword evidence="9 12" id="KW-1133">Transmembrane helix</keyword>
<dbReference type="GO" id="GO:0016020">
    <property type="term" value="C:membrane"/>
    <property type="evidence" value="ECO:0007669"/>
    <property type="project" value="UniProtKB-SubCell"/>
</dbReference>
<keyword evidence="11 12" id="KW-0472">Membrane</keyword>
<evidence type="ECO:0000256" key="10">
    <source>
        <dbReference type="ARBA" id="ARBA00023049"/>
    </source>
</evidence>
<comment type="cofactor">
    <cofactor evidence="1">
        <name>Zn(2+)</name>
        <dbReference type="ChEBI" id="CHEBI:29105"/>
    </cofactor>
</comment>
<evidence type="ECO:0000256" key="11">
    <source>
        <dbReference type="ARBA" id="ARBA00023136"/>
    </source>
</evidence>
<comment type="caution">
    <text evidence="14">The sequence shown here is derived from an EMBL/GenBank/DDBJ whole genome shotgun (WGS) entry which is preliminary data.</text>
</comment>
<dbReference type="PANTHER" id="PTHR39188:SF3">
    <property type="entry name" value="STAGE IV SPORULATION PROTEIN FB"/>
    <property type="match status" value="1"/>
</dbReference>
<evidence type="ECO:0000256" key="8">
    <source>
        <dbReference type="ARBA" id="ARBA00022833"/>
    </source>
</evidence>
<keyword evidence="5 12" id="KW-0812">Transmembrane</keyword>
<feature type="non-terminal residue" evidence="14">
    <location>
        <position position="1"/>
    </location>
</feature>
<sequence>SFIATSKGIPVESVTLFVFGGVPQIAKEATSPILELLSAVVGLLSNLIIAGIFYVVYLVMAHGGNIIIDVLVQWLAFIFFMLALFHFIPAFPLDGGRILRALLWKATGNYERVTRIASWTGWSVGLIFT</sequence>
<evidence type="ECO:0000256" key="12">
    <source>
        <dbReference type="SAM" id="Phobius"/>
    </source>
</evidence>
<comment type="similarity">
    <text evidence="3">Belongs to the peptidase M50B family.</text>
</comment>
<evidence type="ECO:0000256" key="4">
    <source>
        <dbReference type="ARBA" id="ARBA00022670"/>
    </source>
</evidence>
<keyword evidence="7" id="KW-0378">Hydrolase</keyword>
<keyword evidence="10" id="KW-0482">Metalloprotease</keyword>
<name>X1NW00_9ZZZZ</name>
<feature type="non-terminal residue" evidence="14">
    <location>
        <position position="129"/>
    </location>
</feature>
<keyword evidence="4" id="KW-0645">Protease</keyword>
<evidence type="ECO:0000256" key="3">
    <source>
        <dbReference type="ARBA" id="ARBA00007931"/>
    </source>
</evidence>
<accession>X1NW00</accession>
<comment type="subcellular location">
    <subcellularLocation>
        <location evidence="2">Membrane</location>
        <topology evidence="2">Multi-pass membrane protein</topology>
    </subcellularLocation>
</comment>
<evidence type="ECO:0000256" key="9">
    <source>
        <dbReference type="ARBA" id="ARBA00022989"/>
    </source>
</evidence>
<dbReference type="GO" id="GO:0006508">
    <property type="term" value="P:proteolysis"/>
    <property type="evidence" value="ECO:0007669"/>
    <property type="project" value="UniProtKB-KW"/>
</dbReference>
<protein>
    <recommendedName>
        <fullName evidence="13">Peptidase M50 domain-containing protein</fullName>
    </recommendedName>
</protein>
<evidence type="ECO:0000256" key="7">
    <source>
        <dbReference type="ARBA" id="ARBA00022801"/>
    </source>
</evidence>
<feature type="transmembrane region" description="Helical" evidence="12">
    <location>
        <begin position="66"/>
        <end position="88"/>
    </location>
</feature>
<dbReference type="Pfam" id="PF02163">
    <property type="entry name" value="Peptidase_M50"/>
    <property type="match status" value="1"/>
</dbReference>
<dbReference type="InterPro" id="IPR008915">
    <property type="entry name" value="Peptidase_M50"/>
</dbReference>
<gene>
    <name evidence="14" type="ORF">S06H3_63861</name>
</gene>
<dbReference type="EMBL" id="BARV01042476">
    <property type="protein sequence ID" value="GAI48212.1"/>
    <property type="molecule type" value="Genomic_DNA"/>
</dbReference>
<dbReference type="GO" id="GO:0008237">
    <property type="term" value="F:metallopeptidase activity"/>
    <property type="evidence" value="ECO:0007669"/>
    <property type="project" value="UniProtKB-KW"/>
</dbReference>
<dbReference type="GO" id="GO:0046872">
    <property type="term" value="F:metal ion binding"/>
    <property type="evidence" value="ECO:0007669"/>
    <property type="project" value="UniProtKB-KW"/>
</dbReference>
<keyword evidence="6" id="KW-0479">Metal-binding</keyword>
<evidence type="ECO:0000259" key="13">
    <source>
        <dbReference type="Pfam" id="PF02163"/>
    </source>
</evidence>